<evidence type="ECO:0008006" key="3">
    <source>
        <dbReference type="Google" id="ProtNLM"/>
    </source>
</evidence>
<evidence type="ECO:0000313" key="2">
    <source>
        <dbReference type="Proteomes" id="UP000184111"/>
    </source>
</evidence>
<dbReference type="AlphaFoldDB" id="A0A1M7GRR4"/>
<sequence>MTSAAQHSPGPVTADDVDLAVRLSVTALREAPDGGWDAPAGTLTWTCWQTAEHLADDLFAYALQLGPRVPSLTTHVPATWRRETPDGPCCTIFVDRGEGVAGLLQVLEACGALLTSMVRTTSPDLRSHHVFGASDPAGFGAMGVVETLVHTHDIAAGFDLPFEPPADLCARSLHRLFPDAPADAEPWPALLWSTGRVALPGRERRTGWRWSGEPRA</sequence>
<protein>
    <recommendedName>
        <fullName evidence="3">Mycothiol-dependent maleylpyruvate isomerase metal-binding domain-containing protein</fullName>
    </recommendedName>
</protein>
<dbReference type="RefSeq" id="WP_073498602.1">
    <property type="nucleotide sequence ID" value="NZ_FRBI01000009.1"/>
</dbReference>
<organism evidence="1 2">
    <name type="scientific">Actinacidiphila paucisporea</name>
    <dbReference type="NCBI Taxonomy" id="310782"/>
    <lineage>
        <taxon>Bacteria</taxon>
        <taxon>Bacillati</taxon>
        <taxon>Actinomycetota</taxon>
        <taxon>Actinomycetes</taxon>
        <taxon>Kitasatosporales</taxon>
        <taxon>Streptomycetaceae</taxon>
        <taxon>Actinacidiphila</taxon>
    </lineage>
</organism>
<dbReference type="SUPFAM" id="SSF109854">
    <property type="entry name" value="DinB/YfiT-like putative metalloenzymes"/>
    <property type="match status" value="1"/>
</dbReference>
<dbReference type="EMBL" id="FRBI01000009">
    <property type="protein sequence ID" value="SHM18895.1"/>
    <property type="molecule type" value="Genomic_DNA"/>
</dbReference>
<proteinExistence type="predicted"/>
<dbReference type="OrthoDB" id="4453346at2"/>
<evidence type="ECO:0000313" key="1">
    <source>
        <dbReference type="EMBL" id="SHM18895.1"/>
    </source>
</evidence>
<reference evidence="1 2" key="1">
    <citation type="submission" date="2016-11" db="EMBL/GenBank/DDBJ databases">
        <authorList>
            <person name="Jaros S."/>
            <person name="Januszkiewicz K."/>
            <person name="Wedrychowicz H."/>
        </authorList>
    </citation>
    <scope>NUCLEOTIDE SEQUENCE [LARGE SCALE GENOMIC DNA]</scope>
    <source>
        <strain evidence="1 2">CGMCC 4.2025</strain>
    </source>
</reference>
<keyword evidence="2" id="KW-1185">Reference proteome</keyword>
<dbReference type="STRING" id="310782.SAMN05216499_10951"/>
<gene>
    <name evidence="1" type="ORF">SAMN05216499_10951</name>
</gene>
<dbReference type="Proteomes" id="UP000184111">
    <property type="component" value="Unassembled WGS sequence"/>
</dbReference>
<accession>A0A1M7GRR4</accession>
<name>A0A1M7GRR4_9ACTN</name>
<dbReference type="InterPro" id="IPR034660">
    <property type="entry name" value="DinB/YfiT-like"/>
</dbReference>